<gene>
    <name evidence="6" type="ORF">METZ01_LOCUS124929</name>
</gene>
<dbReference type="InterPro" id="IPR001322">
    <property type="entry name" value="Lamin_tail_dom"/>
</dbReference>
<evidence type="ECO:0008006" key="7">
    <source>
        <dbReference type="Google" id="ProtNLM"/>
    </source>
</evidence>
<dbReference type="AlphaFoldDB" id="A0A381Y527"/>
<accession>A0A381Y527</accession>
<evidence type="ECO:0000256" key="1">
    <source>
        <dbReference type="ARBA" id="ARBA00022617"/>
    </source>
</evidence>
<keyword evidence="1" id="KW-0349">Heme</keyword>
<sequence length="653" mass="71724">MNTRMALYFLILLSFLYGQVDYATEIQPIFTNSCTSCHQYGNTSGGLNLTSYSGVMASSNSGTSVVPGDHANSLLWQRVNDGSMPGSNQPDLTADEINLIAQWIDEGALEVPAVEVDTPDVVINEFLAGSENCCGSDIFDGNNEDFVELYNYGTDLININGWGFSDTDGLITTVCTTNTIIAPGDFLVLWYTGDNNGFPEINEKLSKDGETIYIADADGNPIISYDFGPQTDDISYGRNPDGSDTWEYFSVPTPGESNVIENLPPGPFSLIYPENNDTLVIDLNNLNDSTVFSWEESVDPDGDSIQYIFQLYGGWGGMLGLEFDIIYNQTLDNTELSISNNFFSSTIINFYSEVNDGYFLQDLSSIPVWWSVFSSDGTDTYGEDASDDLGYNDNGFVVTVDLSGIDTTGTEDPEIVINEFLAANEICCISPDGNTEDFVELYNFGTDTININGWGFSDTNGQVATTAPDTNIAPEGFIVLWFTGDTTGFPEIDSKLSPDGETIYIADSDGNPIISYDFGPQTDDISYGRFPDGSESWTYFSSPTPGAPNIESLQLQNELIPKSFTVFPAYPNPFNPVTTLSYDIPNKGFVDVTVYDMMGRAIKNLVRSDQSYGYNSIKWNATNNQNQIVPAGVYIYKIEFGKLVVTRKMILLK</sequence>
<dbReference type="Pfam" id="PF07635">
    <property type="entry name" value="PSCyt1"/>
    <property type="match status" value="1"/>
</dbReference>
<dbReference type="InterPro" id="IPR036909">
    <property type="entry name" value="Cyt_c-like_dom_sf"/>
</dbReference>
<evidence type="ECO:0000256" key="3">
    <source>
        <dbReference type="ARBA" id="ARBA00023004"/>
    </source>
</evidence>
<proteinExistence type="predicted"/>
<dbReference type="PANTHER" id="PTHR35889:SF3">
    <property type="entry name" value="F-BOX DOMAIN-CONTAINING PROTEIN"/>
    <property type="match status" value="1"/>
</dbReference>
<feature type="domain" description="Cytochrome c" evidence="4">
    <location>
        <begin position="21"/>
        <end position="108"/>
    </location>
</feature>
<evidence type="ECO:0000259" key="4">
    <source>
        <dbReference type="PROSITE" id="PS51007"/>
    </source>
</evidence>
<organism evidence="6">
    <name type="scientific">marine metagenome</name>
    <dbReference type="NCBI Taxonomy" id="408172"/>
    <lineage>
        <taxon>unclassified sequences</taxon>
        <taxon>metagenomes</taxon>
        <taxon>ecological metagenomes</taxon>
    </lineage>
</organism>
<dbReference type="SUPFAM" id="SSF46626">
    <property type="entry name" value="Cytochrome c"/>
    <property type="match status" value="1"/>
</dbReference>
<dbReference type="Gene3D" id="2.60.40.4070">
    <property type="match status" value="1"/>
</dbReference>
<reference evidence="6" key="1">
    <citation type="submission" date="2018-05" db="EMBL/GenBank/DDBJ databases">
        <authorList>
            <person name="Lanie J.A."/>
            <person name="Ng W.-L."/>
            <person name="Kazmierczak K.M."/>
            <person name="Andrzejewski T.M."/>
            <person name="Davidsen T.M."/>
            <person name="Wayne K.J."/>
            <person name="Tettelin H."/>
            <person name="Glass J.I."/>
            <person name="Rusch D."/>
            <person name="Podicherti R."/>
            <person name="Tsui H.-C.T."/>
            <person name="Winkler M.E."/>
        </authorList>
    </citation>
    <scope>NUCLEOTIDE SEQUENCE</scope>
</reference>
<dbReference type="InterPro" id="IPR036415">
    <property type="entry name" value="Lamin_tail_dom_sf"/>
</dbReference>
<dbReference type="PROSITE" id="PS51007">
    <property type="entry name" value="CYTC"/>
    <property type="match status" value="1"/>
</dbReference>
<dbReference type="Pfam" id="PF00932">
    <property type="entry name" value="LTD"/>
    <property type="match status" value="2"/>
</dbReference>
<name>A0A381Y527_9ZZZZ</name>
<keyword evidence="2" id="KW-0479">Metal-binding</keyword>
<dbReference type="InterPro" id="IPR011429">
    <property type="entry name" value="Cyt_c_Planctomycete-type"/>
</dbReference>
<evidence type="ECO:0000259" key="5">
    <source>
        <dbReference type="PROSITE" id="PS51841"/>
    </source>
</evidence>
<dbReference type="EMBL" id="UINC01017397">
    <property type="protein sequence ID" value="SVA72075.1"/>
    <property type="molecule type" value="Genomic_DNA"/>
</dbReference>
<protein>
    <recommendedName>
        <fullName evidence="7">Cytochrome c domain-containing protein</fullName>
    </recommendedName>
</protein>
<feature type="domain" description="LTD" evidence="5">
    <location>
        <begin position="407"/>
        <end position="616"/>
    </location>
</feature>
<dbReference type="InterPro" id="IPR009056">
    <property type="entry name" value="Cyt_c-like_dom"/>
</dbReference>
<evidence type="ECO:0000313" key="6">
    <source>
        <dbReference type="EMBL" id="SVA72075.1"/>
    </source>
</evidence>
<dbReference type="PROSITE" id="PS51841">
    <property type="entry name" value="LTD"/>
    <property type="match status" value="1"/>
</dbReference>
<dbReference type="GO" id="GO:0020037">
    <property type="term" value="F:heme binding"/>
    <property type="evidence" value="ECO:0007669"/>
    <property type="project" value="InterPro"/>
</dbReference>
<dbReference type="NCBIfam" id="TIGR04183">
    <property type="entry name" value="Por_Secre_tail"/>
    <property type="match status" value="1"/>
</dbReference>
<dbReference type="SUPFAM" id="SSF74853">
    <property type="entry name" value="Lamin A/C globular tail domain"/>
    <property type="match status" value="2"/>
</dbReference>
<dbReference type="GO" id="GO:0046872">
    <property type="term" value="F:metal ion binding"/>
    <property type="evidence" value="ECO:0007669"/>
    <property type="project" value="UniProtKB-KW"/>
</dbReference>
<evidence type="ECO:0000256" key="2">
    <source>
        <dbReference type="ARBA" id="ARBA00022723"/>
    </source>
</evidence>
<dbReference type="PANTHER" id="PTHR35889">
    <property type="entry name" value="CYCLOINULO-OLIGOSACCHARIDE FRUCTANOTRANSFERASE-RELATED"/>
    <property type="match status" value="1"/>
</dbReference>
<keyword evidence="3" id="KW-0408">Iron</keyword>
<dbReference type="InterPro" id="IPR026444">
    <property type="entry name" value="Secre_tail"/>
</dbReference>
<dbReference type="GO" id="GO:0009055">
    <property type="term" value="F:electron transfer activity"/>
    <property type="evidence" value="ECO:0007669"/>
    <property type="project" value="InterPro"/>
</dbReference>